<protein>
    <submittedName>
        <fullName evidence="2">Uncharacterized protein</fullName>
    </submittedName>
</protein>
<evidence type="ECO:0000313" key="3">
    <source>
        <dbReference type="Proteomes" id="UP000828390"/>
    </source>
</evidence>
<reference evidence="2" key="2">
    <citation type="submission" date="2020-11" db="EMBL/GenBank/DDBJ databases">
        <authorList>
            <person name="McCartney M.A."/>
            <person name="Auch B."/>
            <person name="Kono T."/>
            <person name="Mallez S."/>
            <person name="Becker A."/>
            <person name="Gohl D.M."/>
            <person name="Silverstein K.A.T."/>
            <person name="Koren S."/>
            <person name="Bechman K.B."/>
            <person name="Herman A."/>
            <person name="Abrahante J.E."/>
            <person name="Garbe J."/>
        </authorList>
    </citation>
    <scope>NUCLEOTIDE SEQUENCE</scope>
    <source>
        <strain evidence="2">Duluth1</strain>
        <tissue evidence="2">Whole animal</tissue>
    </source>
</reference>
<name>A0A9D4S8C2_DREPO</name>
<organism evidence="2 3">
    <name type="scientific">Dreissena polymorpha</name>
    <name type="common">Zebra mussel</name>
    <name type="synonym">Mytilus polymorpha</name>
    <dbReference type="NCBI Taxonomy" id="45954"/>
    <lineage>
        <taxon>Eukaryota</taxon>
        <taxon>Metazoa</taxon>
        <taxon>Spiralia</taxon>
        <taxon>Lophotrochozoa</taxon>
        <taxon>Mollusca</taxon>
        <taxon>Bivalvia</taxon>
        <taxon>Autobranchia</taxon>
        <taxon>Heteroconchia</taxon>
        <taxon>Euheterodonta</taxon>
        <taxon>Imparidentia</taxon>
        <taxon>Neoheterodontei</taxon>
        <taxon>Myida</taxon>
        <taxon>Dreissenoidea</taxon>
        <taxon>Dreissenidae</taxon>
        <taxon>Dreissena</taxon>
    </lineage>
</organism>
<sequence>MELTKQVSLLLMLLLQLRHVSASTCHCTFNAKTPVRTETNTKAHVVQYVGSGTCFHGNINNDWFIVSGHQDMNIQEDHLLAYDNCILLDASEWLAEIPALRTGSFLGYDGWMPCLVDGQIHACFAASFEACLKNSSFDGCPPVKIPDKRFLLDTVVSTTSAPHRITTAPH</sequence>
<feature type="non-terminal residue" evidence="2">
    <location>
        <position position="1"/>
    </location>
</feature>
<feature type="chain" id="PRO_5039125770" evidence="1">
    <location>
        <begin position="23"/>
        <end position="170"/>
    </location>
</feature>
<evidence type="ECO:0000313" key="2">
    <source>
        <dbReference type="EMBL" id="KAH3893462.1"/>
    </source>
</evidence>
<accession>A0A9D4S8C2</accession>
<dbReference type="Proteomes" id="UP000828390">
    <property type="component" value="Unassembled WGS sequence"/>
</dbReference>
<dbReference type="AlphaFoldDB" id="A0A9D4S8C2"/>
<evidence type="ECO:0000256" key="1">
    <source>
        <dbReference type="SAM" id="SignalP"/>
    </source>
</evidence>
<comment type="caution">
    <text evidence="2">The sequence shown here is derived from an EMBL/GenBank/DDBJ whole genome shotgun (WGS) entry which is preliminary data.</text>
</comment>
<feature type="signal peptide" evidence="1">
    <location>
        <begin position="1"/>
        <end position="22"/>
    </location>
</feature>
<keyword evidence="1" id="KW-0732">Signal</keyword>
<reference evidence="2" key="1">
    <citation type="journal article" date="2019" name="bioRxiv">
        <title>The Genome of the Zebra Mussel, Dreissena polymorpha: A Resource for Invasive Species Research.</title>
        <authorList>
            <person name="McCartney M.A."/>
            <person name="Auch B."/>
            <person name="Kono T."/>
            <person name="Mallez S."/>
            <person name="Zhang Y."/>
            <person name="Obille A."/>
            <person name="Becker A."/>
            <person name="Abrahante J.E."/>
            <person name="Garbe J."/>
            <person name="Badalamenti J.P."/>
            <person name="Herman A."/>
            <person name="Mangelson H."/>
            <person name="Liachko I."/>
            <person name="Sullivan S."/>
            <person name="Sone E.D."/>
            <person name="Koren S."/>
            <person name="Silverstein K.A.T."/>
            <person name="Beckman K.B."/>
            <person name="Gohl D.M."/>
        </authorList>
    </citation>
    <scope>NUCLEOTIDE SEQUENCE</scope>
    <source>
        <strain evidence="2">Duluth1</strain>
        <tissue evidence="2">Whole animal</tissue>
    </source>
</reference>
<dbReference type="EMBL" id="JAIWYP010000001">
    <property type="protein sequence ID" value="KAH3893462.1"/>
    <property type="molecule type" value="Genomic_DNA"/>
</dbReference>
<gene>
    <name evidence="2" type="ORF">DPMN_017609</name>
</gene>
<proteinExistence type="predicted"/>
<keyword evidence="3" id="KW-1185">Reference proteome</keyword>